<feature type="non-terminal residue" evidence="1">
    <location>
        <position position="1"/>
    </location>
</feature>
<dbReference type="Proteomes" id="UP000677446">
    <property type="component" value="Segment"/>
</dbReference>
<evidence type="ECO:0000313" key="1">
    <source>
        <dbReference type="EMBL" id="DAD50796.1"/>
    </source>
</evidence>
<sequence>SLPYELHGRWPYRPKGTMTASTKTTYEVVGLKQDFQTYKQTYTTYGSLSWTNQVIGQPVPGWFGMISNHTDASSDYQRTGTKVVSKGDLMAKVTIIDFPSGKTSTEYIRSWQFFNSLPGPIPTLSTSSVENQALGNFLSAAVDKQRPFTGGVFLGELKETLNMIRNPFRSLRSLFTEYLKLGLSRQKRVRRIIRTKASPKRKRALISRLVKVQADAWLELKLGVMPLISDIENAVKAYDLFVRKPRFLHAYGKAEETFSSTFTSFSETVPSLWAIDTSRVDKVFANAKYSGTFKVAIDSDRTLSAEGEIGRILGLRVSDFVPTLWELVPYSFVFDYFTNIGTILNGYHALTYQWVYVNKSLKVTSSRRVQPRLNLARMKASFGSRPCNPIVLASNASEIETYRYTRGRASLSVPWPDVNLPIKPEQWITLSELLISFKLLSSKHRDPYL</sequence>
<organism evidence="1 2">
    <name type="scientific">ssRNA phage SRR5466364_1</name>
    <dbReference type="NCBI Taxonomy" id="2786395"/>
    <lineage>
        <taxon>Viruses</taxon>
        <taxon>Riboviria</taxon>
        <taxon>Orthornavirae</taxon>
        <taxon>Lenarviricota</taxon>
        <taxon>Leviviricetes</taxon>
        <taxon>Norzivirales</taxon>
        <taxon>Atkinsviridae</taxon>
        <taxon>Aldormivirus</taxon>
        <taxon>Aldormivirus luticola</taxon>
        <taxon>Qeihnovirus luticola</taxon>
    </lineage>
</organism>
<dbReference type="EMBL" id="BK013629">
    <property type="protein sequence ID" value="DAD50796.1"/>
    <property type="molecule type" value="Genomic_RNA"/>
</dbReference>
<reference evidence="1" key="1">
    <citation type="submission" date="2020-09" db="EMBL/GenBank/DDBJ databases">
        <title>Leviviricetes taxonomy.</title>
        <authorList>
            <person name="Stockdale S.R."/>
            <person name="Callanan J."/>
            <person name="Adriaenssens E.M."/>
            <person name="Kuhn J.H."/>
            <person name="Rumnieks J."/>
            <person name="Shkoporov A."/>
            <person name="Draper L.A."/>
            <person name="Ross P."/>
            <person name="Hill C."/>
        </authorList>
    </citation>
    <scope>NUCLEOTIDE SEQUENCE</scope>
</reference>
<dbReference type="KEGG" id="vg:80397145"/>
<dbReference type="GeneID" id="80397145"/>
<proteinExistence type="predicted"/>
<protein>
    <submittedName>
        <fullName evidence="1">Maturation protein</fullName>
    </submittedName>
</protein>
<accession>A0A8S5L018</accession>
<dbReference type="RefSeq" id="YP_010768916.1">
    <property type="nucleotide sequence ID" value="NC_073826.1"/>
</dbReference>
<name>A0A8S5L018_9VIRU</name>
<gene>
    <name evidence="1" type="primary">SRR5466364_1_1</name>
</gene>
<evidence type="ECO:0000313" key="2">
    <source>
        <dbReference type="Proteomes" id="UP000677446"/>
    </source>
</evidence>
<keyword evidence="2" id="KW-1185">Reference proteome</keyword>